<evidence type="ECO:0000313" key="2">
    <source>
        <dbReference type="Proteomes" id="UP000887566"/>
    </source>
</evidence>
<dbReference type="AlphaFoldDB" id="A0A914UX07"/>
<accession>A0A914UX07</accession>
<proteinExistence type="predicted"/>
<feature type="region of interest" description="Disordered" evidence="1">
    <location>
        <begin position="65"/>
        <end position="114"/>
    </location>
</feature>
<evidence type="ECO:0000256" key="1">
    <source>
        <dbReference type="SAM" id="MobiDB-lite"/>
    </source>
</evidence>
<dbReference type="WBParaSite" id="PSAMB.scaffold1328size32897.g12499.t1">
    <property type="protein sequence ID" value="PSAMB.scaffold1328size32897.g12499.t1"/>
    <property type="gene ID" value="PSAMB.scaffold1328size32897.g12499"/>
</dbReference>
<protein>
    <submittedName>
        <fullName evidence="3">Uncharacterized protein</fullName>
    </submittedName>
</protein>
<dbReference type="Proteomes" id="UP000887566">
    <property type="component" value="Unplaced"/>
</dbReference>
<feature type="region of interest" description="Disordered" evidence="1">
    <location>
        <begin position="1"/>
        <end position="48"/>
    </location>
</feature>
<reference evidence="3" key="1">
    <citation type="submission" date="2022-11" db="UniProtKB">
        <authorList>
            <consortium name="WormBaseParasite"/>
        </authorList>
    </citation>
    <scope>IDENTIFICATION</scope>
</reference>
<organism evidence="2 3">
    <name type="scientific">Plectus sambesii</name>
    <dbReference type="NCBI Taxonomy" id="2011161"/>
    <lineage>
        <taxon>Eukaryota</taxon>
        <taxon>Metazoa</taxon>
        <taxon>Ecdysozoa</taxon>
        <taxon>Nematoda</taxon>
        <taxon>Chromadorea</taxon>
        <taxon>Plectida</taxon>
        <taxon>Plectina</taxon>
        <taxon>Plectoidea</taxon>
        <taxon>Plectidae</taxon>
        <taxon>Plectus</taxon>
    </lineage>
</organism>
<sequence>MVGREEPARDNGGSKLHPSAPTPRRRFHSGDRPQSVCSGGSPPKKLNEQSFFSKIRHGLNVNFGASFSSRRSSCQPGSSSDWRAPPGGHGLSMPLSEQPRIVGGFGRGFPVRPI</sequence>
<name>A0A914UX07_9BILA</name>
<keyword evidence="2" id="KW-1185">Reference proteome</keyword>
<evidence type="ECO:0000313" key="3">
    <source>
        <dbReference type="WBParaSite" id="PSAMB.scaffold1328size32897.g12499.t1"/>
    </source>
</evidence>
<feature type="compositionally biased region" description="Low complexity" evidence="1">
    <location>
        <begin position="66"/>
        <end position="80"/>
    </location>
</feature>